<dbReference type="AlphaFoldDB" id="A0A645GPQ8"/>
<comment type="caution">
    <text evidence="1">The sequence shown here is derived from an EMBL/GenBank/DDBJ whole genome shotgun (WGS) entry which is preliminary data.</text>
</comment>
<reference evidence="1" key="1">
    <citation type="submission" date="2019-08" db="EMBL/GenBank/DDBJ databases">
        <authorList>
            <person name="Kucharzyk K."/>
            <person name="Murdoch R.W."/>
            <person name="Higgins S."/>
            <person name="Loffler F."/>
        </authorList>
    </citation>
    <scope>NUCLEOTIDE SEQUENCE</scope>
</reference>
<evidence type="ECO:0000313" key="1">
    <source>
        <dbReference type="EMBL" id="MPN28891.1"/>
    </source>
</evidence>
<accession>A0A645GPQ8</accession>
<proteinExistence type="predicted"/>
<dbReference type="EMBL" id="VSSQ01079344">
    <property type="protein sequence ID" value="MPN28891.1"/>
    <property type="molecule type" value="Genomic_DNA"/>
</dbReference>
<organism evidence="1">
    <name type="scientific">bioreactor metagenome</name>
    <dbReference type="NCBI Taxonomy" id="1076179"/>
    <lineage>
        <taxon>unclassified sequences</taxon>
        <taxon>metagenomes</taxon>
        <taxon>ecological metagenomes</taxon>
    </lineage>
</organism>
<protein>
    <submittedName>
        <fullName evidence="1">Uncharacterized protein</fullName>
    </submittedName>
</protein>
<sequence>MEIINFCQKKWKNTHIGILYDEPFSFAFARAGIEVCVSPIFSGFLLAEKMKNENVIKIHDQDGILCTRGNIFVTEEYFWNRLKSFDNPEYLGYHKKWGQKNGANIGEIFIFSNFLNRENFSSFTQKFLKKLKMGKI</sequence>
<gene>
    <name evidence="1" type="ORF">SDC9_176336</name>
</gene>
<name>A0A645GPQ8_9ZZZZ</name>